<organism evidence="1 2">
    <name type="scientific">Mucilaginibacter litoreus</name>
    <dbReference type="NCBI Taxonomy" id="1048221"/>
    <lineage>
        <taxon>Bacteria</taxon>
        <taxon>Pseudomonadati</taxon>
        <taxon>Bacteroidota</taxon>
        <taxon>Sphingobacteriia</taxon>
        <taxon>Sphingobacteriales</taxon>
        <taxon>Sphingobacteriaceae</taxon>
        <taxon>Mucilaginibacter</taxon>
    </lineage>
</organism>
<evidence type="ECO:0000313" key="2">
    <source>
        <dbReference type="Proteomes" id="UP001597010"/>
    </source>
</evidence>
<gene>
    <name evidence="1" type="ORF">ACFQZX_16440</name>
</gene>
<accession>A0ABW3AVY7</accession>
<name>A0ABW3AVY7_9SPHI</name>
<dbReference type="Proteomes" id="UP001597010">
    <property type="component" value="Unassembled WGS sequence"/>
</dbReference>
<sequence>MKTMMKYISLLLFSGLIIPVYIAKQVSNHSTISPYKIAANDSTAKKGPSQYISIQEIAEALIPQLKN</sequence>
<comment type="caution">
    <text evidence="1">The sequence shown here is derived from an EMBL/GenBank/DDBJ whole genome shotgun (WGS) entry which is preliminary data.</text>
</comment>
<reference evidence="2" key="1">
    <citation type="journal article" date="2019" name="Int. J. Syst. Evol. Microbiol.">
        <title>The Global Catalogue of Microorganisms (GCM) 10K type strain sequencing project: providing services to taxonomists for standard genome sequencing and annotation.</title>
        <authorList>
            <consortium name="The Broad Institute Genomics Platform"/>
            <consortium name="The Broad Institute Genome Sequencing Center for Infectious Disease"/>
            <person name="Wu L."/>
            <person name="Ma J."/>
        </authorList>
    </citation>
    <scope>NUCLEOTIDE SEQUENCE [LARGE SCALE GENOMIC DNA]</scope>
    <source>
        <strain evidence="2">CCUG 61484</strain>
    </source>
</reference>
<evidence type="ECO:0000313" key="1">
    <source>
        <dbReference type="EMBL" id="MFD0795213.1"/>
    </source>
</evidence>
<keyword evidence="2" id="KW-1185">Reference proteome</keyword>
<evidence type="ECO:0008006" key="3">
    <source>
        <dbReference type="Google" id="ProtNLM"/>
    </source>
</evidence>
<proteinExistence type="predicted"/>
<protein>
    <recommendedName>
        <fullName evidence="3">D-alanyl-D-alanine carboxypeptidase</fullName>
    </recommendedName>
</protein>
<dbReference type="EMBL" id="JBHTHZ010000014">
    <property type="protein sequence ID" value="MFD0795213.1"/>
    <property type="molecule type" value="Genomic_DNA"/>
</dbReference>